<keyword evidence="2" id="KW-0808">Transferase</keyword>
<dbReference type="GO" id="GO:0008757">
    <property type="term" value="F:S-adenosylmethionine-dependent methyltransferase activity"/>
    <property type="evidence" value="ECO:0007669"/>
    <property type="project" value="InterPro"/>
</dbReference>
<evidence type="ECO:0000259" key="1">
    <source>
        <dbReference type="Pfam" id="PF08241"/>
    </source>
</evidence>
<name>A0A1H9YCQ8_9BACI</name>
<reference evidence="2 3" key="1">
    <citation type="submission" date="2016-10" db="EMBL/GenBank/DDBJ databases">
        <authorList>
            <person name="de Groot N.N."/>
        </authorList>
    </citation>
    <scope>NUCLEOTIDE SEQUENCE [LARGE SCALE GENOMIC DNA]</scope>
    <source>
        <strain evidence="2 3">IBRC-M 10780</strain>
    </source>
</reference>
<dbReference type="AlphaFoldDB" id="A0A1H9YCQ8"/>
<dbReference type="OrthoDB" id="9791837at2"/>
<dbReference type="PANTHER" id="PTHR43861:SF1">
    <property type="entry name" value="TRANS-ACONITATE 2-METHYLTRANSFERASE"/>
    <property type="match status" value="1"/>
</dbReference>
<evidence type="ECO:0000313" key="2">
    <source>
        <dbReference type="EMBL" id="SES66329.1"/>
    </source>
</evidence>
<feature type="domain" description="Methyltransferase type 11" evidence="1">
    <location>
        <begin position="40"/>
        <end position="135"/>
    </location>
</feature>
<dbReference type="Pfam" id="PF08241">
    <property type="entry name" value="Methyltransf_11"/>
    <property type="match status" value="1"/>
</dbReference>
<protein>
    <submittedName>
        <fullName evidence="2">Ubiquinone/menaquinone biosynthesis C-methylase UbiE</fullName>
    </submittedName>
</protein>
<evidence type="ECO:0000313" key="3">
    <source>
        <dbReference type="Proteomes" id="UP000198618"/>
    </source>
</evidence>
<accession>A0A1H9YCQ8</accession>
<dbReference type="InterPro" id="IPR013216">
    <property type="entry name" value="Methyltransf_11"/>
</dbReference>
<dbReference type="CDD" id="cd02440">
    <property type="entry name" value="AdoMet_MTases"/>
    <property type="match status" value="1"/>
</dbReference>
<organism evidence="2 3">
    <name type="scientific">Oceanobacillus limi</name>
    <dbReference type="NCBI Taxonomy" id="930131"/>
    <lineage>
        <taxon>Bacteria</taxon>
        <taxon>Bacillati</taxon>
        <taxon>Bacillota</taxon>
        <taxon>Bacilli</taxon>
        <taxon>Bacillales</taxon>
        <taxon>Bacillaceae</taxon>
        <taxon>Oceanobacillus</taxon>
    </lineage>
</organism>
<dbReference type="STRING" id="930131.SAMN05216389_101304"/>
<dbReference type="SUPFAM" id="SSF53335">
    <property type="entry name" value="S-adenosyl-L-methionine-dependent methyltransferases"/>
    <property type="match status" value="1"/>
</dbReference>
<dbReference type="EMBL" id="FOHE01000001">
    <property type="protein sequence ID" value="SES66329.1"/>
    <property type="molecule type" value="Genomic_DNA"/>
</dbReference>
<keyword evidence="2" id="KW-0489">Methyltransferase</keyword>
<keyword evidence="2" id="KW-0830">Ubiquinone</keyword>
<keyword evidence="3" id="KW-1185">Reference proteome</keyword>
<dbReference type="PANTHER" id="PTHR43861">
    <property type="entry name" value="TRANS-ACONITATE 2-METHYLTRANSFERASE-RELATED"/>
    <property type="match status" value="1"/>
</dbReference>
<dbReference type="InterPro" id="IPR029063">
    <property type="entry name" value="SAM-dependent_MTases_sf"/>
</dbReference>
<dbReference type="GO" id="GO:0032259">
    <property type="term" value="P:methylation"/>
    <property type="evidence" value="ECO:0007669"/>
    <property type="project" value="UniProtKB-KW"/>
</dbReference>
<dbReference type="RefSeq" id="WP_090866102.1">
    <property type="nucleotide sequence ID" value="NZ_FOHE01000001.1"/>
</dbReference>
<dbReference type="Gene3D" id="3.40.50.150">
    <property type="entry name" value="Vaccinia Virus protein VP39"/>
    <property type="match status" value="1"/>
</dbReference>
<proteinExistence type="predicted"/>
<gene>
    <name evidence="2" type="ORF">SAMN05216389_101304</name>
</gene>
<dbReference type="Proteomes" id="UP000198618">
    <property type="component" value="Unassembled WGS sequence"/>
</dbReference>
<sequence>MGMDFHSKQNRFSYTTRTADNSWIQTIKDLVPIKQISNAIDIGCGGGIYSKALSDMGVASVTGVDFSKEILEGAKENCKDYSNISFLQGNAFDTGVVGGSYDFVLERALIHHIDDLESCFEEAYRILDSDGYLIIQDRTPDDCFVKGSSEHIRGYFFEHFPKLVEIEAQRRHDSKLIMQTLKAIGFTEMEEVTLWETRKVYENKEALLLELRERIGRSILHELTDSELNQLVHHIDNSIAKESLIVEKDRWTMWKAVK</sequence>